<evidence type="ECO:0000256" key="3">
    <source>
        <dbReference type="ARBA" id="ARBA00023157"/>
    </source>
</evidence>
<dbReference type="Pfam" id="PF00050">
    <property type="entry name" value="Kazal_1"/>
    <property type="match status" value="1"/>
</dbReference>
<evidence type="ECO:0000256" key="4">
    <source>
        <dbReference type="SAM" id="Phobius"/>
    </source>
</evidence>
<feature type="transmembrane region" description="Helical" evidence="4">
    <location>
        <begin position="6"/>
        <end position="26"/>
    </location>
</feature>
<dbReference type="InterPro" id="IPR002350">
    <property type="entry name" value="Kazal_dom"/>
</dbReference>
<reference evidence="6 7" key="1">
    <citation type="journal article" date="2020" name="Nature">
        <title>Six reference-quality genomes reveal evolution of bat adaptations.</title>
        <authorList>
            <person name="Jebb D."/>
            <person name="Huang Z."/>
            <person name="Pippel M."/>
            <person name="Hughes G.M."/>
            <person name="Lavrichenko K."/>
            <person name="Devanna P."/>
            <person name="Winkler S."/>
            <person name="Jermiin L.S."/>
            <person name="Skirmuntt E.C."/>
            <person name="Katzourakis A."/>
            <person name="Burkitt-Gray L."/>
            <person name="Ray D.A."/>
            <person name="Sullivan K.A.M."/>
            <person name="Roscito J.G."/>
            <person name="Kirilenko B.M."/>
            <person name="Davalos L.M."/>
            <person name="Corthals A.P."/>
            <person name="Power M.L."/>
            <person name="Jones G."/>
            <person name="Ransome R.D."/>
            <person name="Dechmann D.K.N."/>
            <person name="Locatelli A.G."/>
            <person name="Puechmaille S.J."/>
            <person name="Fedrigo O."/>
            <person name="Jarvis E.D."/>
            <person name="Hiller M."/>
            <person name="Vernes S.C."/>
            <person name="Myers E.W."/>
            <person name="Teeling E.C."/>
        </authorList>
    </citation>
    <scope>NUCLEOTIDE SEQUENCE [LARGE SCALE GENOMIC DNA]</scope>
    <source>
        <strain evidence="6">MRouAeg1</strain>
        <tissue evidence="6">Muscle</tissue>
    </source>
</reference>
<evidence type="ECO:0000256" key="2">
    <source>
        <dbReference type="ARBA" id="ARBA00022525"/>
    </source>
</evidence>
<keyword evidence="7" id="KW-1185">Reference proteome</keyword>
<dbReference type="PANTHER" id="PTHR47499:SF6">
    <property type="entry name" value="SERINE PROTEASE INHIBITOR KAZAL-TYPE 6"/>
    <property type="match status" value="1"/>
</dbReference>
<feature type="domain" description="Kazal-like" evidence="5">
    <location>
        <begin position="25"/>
        <end position="87"/>
    </location>
</feature>
<dbReference type="SUPFAM" id="SSF100895">
    <property type="entry name" value="Kazal-type serine protease inhibitors"/>
    <property type="match status" value="1"/>
</dbReference>
<accession>A0A7J8FJY8</accession>
<dbReference type="Proteomes" id="UP000593571">
    <property type="component" value="Unassembled WGS sequence"/>
</dbReference>
<evidence type="ECO:0000313" key="7">
    <source>
        <dbReference type="Proteomes" id="UP000593571"/>
    </source>
</evidence>
<keyword evidence="4" id="KW-0472">Membrane</keyword>
<dbReference type="Gene3D" id="3.30.60.30">
    <property type="match status" value="1"/>
</dbReference>
<dbReference type="PROSITE" id="PS51465">
    <property type="entry name" value="KAZAL_2"/>
    <property type="match status" value="1"/>
</dbReference>
<comment type="subcellular location">
    <subcellularLocation>
        <location evidence="1">Secreted</location>
    </subcellularLocation>
</comment>
<evidence type="ECO:0000259" key="5">
    <source>
        <dbReference type="PROSITE" id="PS51465"/>
    </source>
</evidence>
<comment type="caution">
    <text evidence="6">The sequence shown here is derived from an EMBL/GenBank/DDBJ whole genome shotgun (WGS) entry which is preliminary data.</text>
</comment>
<gene>
    <name evidence="6" type="ORF">HJG63_012122</name>
</gene>
<organism evidence="6 7">
    <name type="scientific">Rousettus aegyptiacus</name>
    <name type="common">Egyptian fruit bat</name>
    <name type="synonym">Pteropus aegyptiacus</name>
    <dbReference type="NCBI Taxonomy" id="9407"/>
    <lineage>
        <taxon>Eukaryota</taxon>
        <taxon>Metazoa</taxon>
        <taxon>Chordata</taxon>
        <taxon>Craniata</taxon>
        <taxon>Vertebrata</taxon>
        <taxon>Euteleostomi</taxon>
        <taxon>Mammalia</taxon>
        <taxon>Eutheria</taxon>
        <taxon>Laurasiatheria</taxon>
        <taxon>Chiroptera</taxon>
        <taxon>Yinpterochiroptera</taxon>
        <taxon>Pteropodoidea</taxon>
        <taxon>Pteropodidae</taxon>
        <taxon>Rousettinae</taxon>
        <taxon>Rousettus</taxon>
    </lineage>
</organism>
<protein>
    <recommendedName>
        <fullName evidence="5">Kazal-like domain-containing protein</fullName>
    </recommendedName>
</protein>
<dbReference type="GO" id="GO:0005576">
    <property type="term" value="C:extracellular region"/>
    <property type="evidence" value="ECO:0007669"/>
    <property type="project" value="UniProtKB-SubCell"/>
</dbReference>
<evidence type="ECO:0000256" key="1">
    <source>
        <dbReference type="ARBA" id="ARBA00004613"/>
    </source>
</evidence>
<sequence>MEKMKTFFVAILTTGYFSYIFGVFLHKDISCSYYQRKSVQRKRICSIKVSPLCASNNVTYANSCVFCFANIALRWTLHIRHFGKCAKISKVT</sequence>
<dbReference type="AlphaFoldDB" id="A0A7J8FJY8"/>
<dbReference type="InterPro" id="IPR036058">
    <property type="entry name" value="Kazal_dom_sf"/>
</dbReference>
<keyword evidence="4" id="KW-1133">Transmembrane helix</keyword>
<dbReference type="PROSITE" id="PS00282">
    <property type="entry name" value="KAZAL_1"/>
    <property type="match status" value="1"/>
</dbReference>
<dbReference type="EMBL" id="JACASE010000007">
    <property type="protein sequence ID" value="KAF6447749.1"/>
    <property type="molecule type" value="Genomic_DNA"/>
</dbReference>
<keyword evidence="4" id="KW-0812">Transmembrane</keyword>
<proteinExistence type="predicted"/>
<dbReference type="InterPro" id="IPR050159">
    <property type="entry name" value="Kazal-type_SerProtInhib"/>
</dbReference>
<keyword evidence="2" id="KW-0964">Secreted</keyword>
<evidence type="ECO:0000313" key="6">
    <source>
        <dbReference type="EMBL" id="KAF6447749.1"/>
    </source>
</evidence>
<dbReference type="SMART" id="SM00280">
    <property type="entry name" value="KAZAL"/>
    <property type="match status" value="1"/>
</dbReference>
<name>A0A7J8FJY8_ROUAE</name>
<dbReference type="PANTHER" id="PTHR47499">
    <property type="entry name" value="SERINE PROTEASE INHIBITOR KAZAL-TYPE 7 SPINK7"/>
    <property type="match status" value="1"/>
</dbReference>
<keyword evidence="3" id="KW-1015">Disulfide bond</keyword>